<accession>A0A2H1WQ31</accession>
<name>A0A2H1WQ31_SPOFR</name>
<dbReference type="PANTHER" id="PTHR33395:SF21">
    <property type="entry name" value="PERICARDIN"/>
    <property type="match status" value="1"/>
</dbReference>
<dbReference type="GO" id="GO:0007508">
    <property type="term" value="P:larval heart development"/>
    <property type="evidence" value="ECO:0007669"/>
    <property type="project" value="TreeGrafter"/>
</dbReference>
<dbReference type="PANTHER" id="PTHR33395">
    <property type="entry name" value="TRANSCRIPTASE, PUTATIVE-RELATED-RELATED"/>
    <property type="match status" value="1"/>
</dbReference>
<dbReference type="SUPFAM" id="SSF56219">
    <property type="entry name" value="DNase I-like"/>
    <property type="match status" value="1"/>
</dbReference>
<dbReference type="InterPro" id="IPR036691">
    <property type="entry name" value="Endo/exonu/phosph_ase_sf"/>
</dbReference>
<proteinExistence type="predicted"/>
<evidence type="ECO:0000313" key="1">
    <source>
        <dbReference type="EMBL" id="SOQ55072.1"/>
    </source>
</evidence>
<dbReference type="GO" id="GO:0031012">
    <property type="term" value="C:extracellular matrix"/>
    <property type="evidence" value="ECO:0007669"/>
    <property type="project" value="TreeGrafter"/>
</dbReference>
<gene>
    <name evidence="1" type="ORF">SFRICE_019269</name>
</gene>
<dbReference type="AlphaFoldDB" id="A0A2H1WQ31"/>
<dbReference type="Gene3D" id="3.60.10.10">
    <property type="entry name" value="Endonuclease/exonuclease/phosphatase"/>
    <property type="match status" value="1"/>
</dbReference>
<protein>
    <submittedName>
        <fullName evidence="1">SFRICE_019269</fullName>
    </submittedName>
</protein>
<sequence length="332" mass="38053">MANIGYSGYVIELLLNDWTDFDEIFCVCLRGSANGLDSQFCPLDINIALIVTSSPTETRSHYKYHNDGRYLVWRRDRDYSRTAQKRGGGVLIAVKRELIVVERPEWRSSAEDMWVSLILRRSRPQKTWDTHSKYSQLNNFTAKLNELSVTHPLDKFIILGDFNFGNVVDWGCGHDNELIPEKQSNGNWLIFLTLSRLLSYKSDLDQVNWPEFFLTKLLKLLKSLDLNKSGGPDQIPPLFIVNCATSLAAPMTILFRRSLSEGIVPKIWKSAYVTVWESHASARMGRLDRSNTTASQKTDCPWAAAIAYHQVIRLLDYRQVPKKKTPKMVNHI</sequence>
<dbReference type="GO" id="GO:0061343">
    <property type="term" value="P:cell adhesion involved in heart morphogenesis"/>
    <property type="evidence" value="ECO:0007669"/>
    <property type="project" value="TreeGrafter"/>
</dbReference>
<dbReference type="EMBL" id="ODYU01010153">
    <property type="protein sequence ID" value="SOQ55072.1"/>
    <property type="molecule type" value="Genomic_DNA"/>
</dbReference>
<reference evidence="1" key="1">
    <citation type="submission" date="2016-07" db="EMBL/GenBank/DDBJ databases">
        <authorList>
            <person name="Bretaudeau A."/>
        </authorList>
    </citation>
    <scope>NUCLEOTIDE SEQUENCE</scope>
    <source>
        <strain evidence="1">Rice</strain>
        <tissue evidence="1">Whole body</tissue>
    </source>
</reference>
<organism evidence="1">
    <name type="scientific">Spodoptera frugiperda</name>
    <name type="common">Fall armyworm</name>
    <dbReference type="NCBI Taxonomy" id="7108"/>
    <lineage>
        <taxon>Eukaryota</taxon>
        <taxon>Metazoa</taxon>
        <taxon>Ecdysozoa</taxon>
        <taxon>Arthropoda</taxon>
        <taxon>Hexapoda</taxon>
        <taxon>Insecta</taxon>
        <taxon>Pterygota</taxon>
        <taxon>Neoptera</taxon>
        <taxon>Endopterygota</taxon>
        <taxon>Lepidoptera</taxon>
        <taxon>Glossata</taxon>
        <taxon>Ditrysia</taxon>
        <taxon>Noctuoidea</taxon>
        <taxon>Noctuidae</taxon>
        <taxon>Amphipyrinae</taxon>
        <taxon>Spodoptera</taxon>
    </lineage>
</organism>